<dbReference type="EMBL" id="SAUY01000002">
    <property type="protein sequence ID" value="RWR34653.1"/>
    <property type="molecule type" value="Genomic_DNA"/>
</dbReference>
<dbReference type="Proteomes" id="UP000284451">
    <property type="component" value="Unassembled WGS sequence"/>
</dbReference>
<accession>A0A443KP50</accession>
<dbReference type="RefSeq" id="WP_128231393.1">
    <property type="nucleotide sequence ID" value="NZ_SAUY01000002.1"/>
</dbReference>
<evidence type="ECO:0000313" key="2">
    <source>
        <dbReference type="Proteomes" id="UP000284451"/>
    </source>
</evidence>
<dbReference type="GO" id="GO:0003677">
    <property type="term" value="F:DNA binding"/>
    <property type="evidence" value="ECO:0007669"/>
    <property type="project" value="InterPro"/>
</dbReference>
<sequence>MPAFSREWVPGKILAIDALAKLNAEAADVLLMMINTGLRPSEITDAPLSDFFTDAENPFHRVAPNGRQLKVQHTRRNIPLLGVSLDAAKRIVARGGIQKYRHKAGSGSNLVNKFMKNNGLKETPTIRPIPYALCRKHAACRQGG</sequence>
<dbReference type="InterPro" id="IPR011010">
    <property type="entry name" value="DNA_brk_join_enz"/>
</dbReference>
<evidence type="ECO:0000313" key="1">
    <source>
        <dbReference type="EMBL" id="RWR34653.1"/>
    </source>
</evidence>
<gene>
    <name evidence="1" type="ORF">D2T29_03670</name>
</gene>
<reference evidence="1 2" key="2">
    <citation type="submission" date="2019-01" db="EMBL/GenBank/DDBJ databases">
        <authorList>
            <person name="Li Y."/>
        </authorList>
    </citation>
    <scope>NUCLEOTIDE SEQUENCE [LARGE SCALE GENOMIC DNA]</scope>
    <source>
        <strain evidence="1 2">07D10-4-3</strain>
    </source>
</reference>
<dbReference type="AlphaFoldDB" id="A0A443KP50"/>
<organism evidence="1 2">
    <name type="scientific">Paenirhodobacter populi</name>
    <dbReference type="NCBI Taxonomy" id="2306993"/>
    <lineage>
        <taxon>Bacteria</taxon>
        <taxon>Pseudomonadati</taxon>
        <taxon>Pseudomonadota</taxon>
        <taxon>Alphaproteobacteria</taxon>
        <taxon>Rhodobacterales</taxon>
        <taxon>Rhodobacter group</taxon>
        <taxon>Paenirhodobacter</taxon>
    </lineage>
</organism>
<comment type="caution">
    <text evidence="1">The sequence shown here is derived from an EMBL/GenBank/DDBJ whole genome shotgun (WGS) entry which is preliminary data.</text>
</comment>
<reference evidence="1 2" key="1">
    <citation type="submission" date="2019-01" db="EMBL/GenBank/DDBJ databases">
        <title>Sinorhodobacter populi sp. nov. isolated from the symptomatic bark tissue of Populus euramericana canker.</title>
        <authorList>
            <person name="Xu G."/>
        </authorList>
    </citation>
    <scope>NUCLEOTIDE SEQUENCE [LARGE SCALE GENOMIC DNA]</scope>
    <source>
        <strain evidence="1 2">07D10-4-3</strain>
    </source>
</reference>
<dbReference type="SUPFAM" id="SSF56349">
    <property type="entry name" value="DNA breaking-rejoining enzymes"/>
    <property type="match status" value="1"/>
</dbReference>
<evidence type="ECO:0008006" key="3">
    <source>
        <dbReference type="Google" id="ProtNLM"/>
    </source>
</evidence>
<name>A0A443KP50_9RHOB</name>
<proteinExistence type="predicted"/>
<protein>
    <recommendedName>
        <fullName evidence="3">Tyr recombinase domain-containing protein</fullName>
    </recommendedName>
</protein>